<evidence type="ECO:0000313" key="2">
    <source>
        <dbReference type="EMBL" id="CAF90485.1"/>
    </source>
</evidence>
<dbReference type="KEGG" id="tng:GSTEN00004787G001"/>
<comment type="caution">
    <text evidence="2">The sequence shown here is derived from an EMBL/GenBank/DDBJ whole genome shotgun (WGS) entry which is preliminary data.</text>
</comment>
<sequence length="66" mass="7394">MNKGPLLHQYSQARGSLGACVVKKRNHVDDKDKDGRKRLHAGTPHTSIHPIILTPRASGDRKQWSK</sequence>
<protein>
    <submittedName>
        <fullName evidence="2">(spotted green pufferfish) hypothetical protein</fullName>
    </submittedName>
</protein>
<gene>
    <name evidence="2" type="ORF">GSTENG00004787001</name>
</gene>
<evidence type="ECO:0000256" key="1">
    <source>
        <dbReference type="SAM" id="MobiDB-lite"/>
    </source>
</evidence>
<accession>Q4T9E7</accession>
<reference evidence="2" key="1">
    <citation type="journal article" date="2004" name="Nature">
        <title>Genome duplication in the teleost fish Tetraodon nigroviridis reveals the early vertebrate proto-karyotype.</title>
        <authorList>
            <person name="Jaillon O."/>
            <person name="Aury J.-M."/>
            <person name="Brunet F."/>
            <person name="Petit J.-L."/>
            <person name="Stange-Thomann N."/>
            <person name="Mauceli E."/>
            <person name="Bouneau L."/>
            <person name="Fischer C."/>
            <person name="Ozouf-Costaz C."/>
            <person name="Bernot A."/>
            <person name="Nicaud S."/>
            <person name="Jaffe D."/>
            <person name="Fisher S."/>
            <person name="Lutfalla G."/>
            <person name="Dossat C."/>
            <person name="Segurens B."/>
            <person name="Dasilva C."/>
            <person name="Salanoubat M."/>
            <person name="Levy M."/>
            <person name="Boudet N."/>
            <person name="Castellano S."/>
            <person name="Anthouard V."/>
            <person name="Jubin C."/>
            <person name="Castelli V."/>
            <person name="Katinka M."/>
            <person name="Vacherie B."/>
            <person name="Biemont C."/>
            <person name="Skalli Z."/>
            <person name="Cattolico L."/>
            <person name="Poulain J."/>
            <person name="De Berardinis V."/>
            <person name="Cruaud C."/>
            <person name="Duprat S."/>
            <person name="Brottier P."/>
            <person name="Coutanceau J.-P."/>
            <person name="Gouzy J."/>
            <person name="Parra G."/>
            <person name="Lardier G."/>
            <person name="Chapple C."/>
            <person name="McKernan K.J."/>
            <person name="McEwan P."/>
            <person name="Bosak S."/>
            <person name="Kellis M."/>
            <person name="Volff J.-N."/>
            <person name="Guigo R."/>
            <person name="Zody M.C."/>
            <person name="Mesirov J."/>
            <person name="Lindblad-Toh K."/>
            <person name="Birren B."/>
            <person name="Nusbaum C."/>
            <person name="Kahn D."/>
            <person name="Robinson-Rechavi M."/>
            <person name="Laudet V."/>
            <person name="Schachter V."/>
            <person name="Quetier F."/>
            <person name="Saurin W."/>
            <person name="Scarpelli C."/>
            <person name="Wincker P."/>
            <person name="Lander E.S."/>
            <person name="Weissenbach J."/>
            <person name="Roest Crollius H."/>
        </authorList>
    </citation>
    <scope>NUCLEOTIDE SEQUENCE [LARGE SCALE GENOMIC DNA]</scope>
</reference>
<feature type="region of interest" description="Disordered" evidence="1">
    <location>
        <begin position="27"/>
        <end position="66"/>
    </location>
</feature>
<dbReference type="AlphaFoldDB" id="Q4T9E7"/>
<reference evidence="2" key="2">
    <citation type="submission" date="2004-02" db="EMBL/GenBank/DDBJ databases">
        <authorList>
            <consortium name="Genoscope"/>
            <consortium name="Whitehead Institute Centre for Genome Research"/>
        </authorList>
    </citation>
    <scope>NUCLEOTIDE SEQUENCE</scope>
</reference>
<name>Q4T9E7_TETNG</name>
<organism evidence="2">
    <name type="scientific">Tetraodon nigroviridis</name>
    <name type="common">Spotted green pufferfish</name>
    <name type="synonym">Chelonodon nigroviridis</name>
    <dbReference type="NCBI Taxonomy" id="99883"/>
    <lineage>
        <taxon>Eukaryota</taxon>
        <taxon>Metazoa</taxon>
        <taxon>Chordata</taxon>
        <taxon>Craniata</taxon>
        <taxon>Vertebrata</taxon>
        <taxon>Euteleostomi</taxon>
        <taxon>Actinopterygii</taxon>
        <taxon>Neopterygii</taxon>
        <taxon>Teleostei</taxon>
        <taxon>Neoteleostei</taxon>
        <taxon>Acanthomorphata</taxon>
        <taxon>Eupercaria</taxon>
        <taxon>Tetraodontiformes</taxon>
        <taxon>Tetradontoidea</taxon>
        <taxon>Tetraodontidae</taxon>
        <taxon>Tetraodon</taxon>
    </lineage>
</organism>
<dbReference type="EMBL" id="CAAE01007589">
    <property type="protein sequence ID" value="CAF90485.1"/>
    <property type="molecule type" value="Genomic_DNA"/>
</dbReference>
<proteinExistence type="predicted"/>